<proteinExistence type="predicted"/>
<dbReference type="EMBL" id="LK056681">
    <property type="protein sequence ID" value="CDU24781.1"/>
    <property type="molecule type" value="Genomic_DNA"/>
</dbReference>
<dbReference type="GO" id="GO:0031177">
    <property type="term" value="F:phosphopantetheine binding"/>
    <property type="evidence" value="ECO:0007669"/>
    <property type="project" value="TreeGrafter"/>
</dbReference>
<evidence type="ECO:0000256" key="3">
    <source>
        <dbReference type="ARBA" id="ARBA00022598"/>
    </source>
</evidence>
<dbReference type="InterPro" id="IPR009081">
    <property type="entry name" value="PP-bd_ACP"/>
</dbReference>
<dbReference type="Gene3D" id="3.30.559.30">
    <property type="entry name" value="Nonribosomal peptide synthetase, condensation domain"/>
    <property type="match status" value="2"/>
</dbReference>
<dbReference type="Pfam" id="PF13193">
    <property type="entry name" value="AMP-binding_C"/>
    <property type="match status" value="1"/>
</dbReference>
<dbReference type="CDD" id="cd05930">
    <property type="entry name" value="A_NRPS"/>
    <property type="match status" value="1"/>
</dbReference>
<dbReference type="PROSITE" id="PS00012">
    <property type="entry name" value="PHOSPHOPANTETHEINE"/>
    <property type="match status" value="1"/>
</dbReference>
<evidence type="ECO:0000256" key="2">
    <source>
        <dbReference type="ARBA" id="ARBA00022553"/>
    </source>
</evidence>
<dbReference type="Pfam" id="PF00550">
    <property type="entry name" value="PP-binding"/>
    <property type="match status" value="1"/>
</dbReference>
<dbReference type="InterPro" id="IPR042099">
    <property type="entry name" value="ANL_N_sf"/>
</dbReference>
<gene>
    <name evidence="6" type="ORF">SPSC_04614</name>
</gene>
<dbReference type="InterPro" id="IPR000873">
    <property type="entry name" value="AMP-dep_synth/lig_dom"/>
</dbReference>
<dbReference type="SUPFAM" id="SSF56801">
    <property type="entry name" value="Acetyl-CoA synthetase-like"/>
    <property type="match status" value="1"/>
</dbReference>
<keyword evidence="2" id="KW-0597">Phosphoprotein</keyword>
<dbReference type="InterPro" id="IPR036736">
    <property type="entry name" value="ACP-like_sf"/>
</dbReference>
<dbReference type="SUPFAM" id="SSF47336">
    <property type="entry name" value="ACP-like"/>
    <property type="match status" value="1"/>
</dbReference>
<evidence type="ECO:0000259" key="5">
    <source>
        <dbReference type="PROSITE" id="PS50075"/>
    </source>
</evidence>
<dbReference type="GO" id="GO:0044550">
    <property type="term" value="P:secondary metabolite biosynthetic process"/>
    <property type="evidence" value="ECO:0007669"/>
    <property type="project" value="TreeGrafter"/>
</dbReference>
<dbReference type="Gene3D" id="3.40.50.12780">
    <property type="entry name" value="N-terminal domain of ligase-like"/>
    <property type="match status" value="1"/>
</dbReference>
<feature type="domain" description="Carrier" evidence="5">
    <location>
        <begin position="815"/>
        <end position="895"/>
    </location>
</feature>
<dbReference type="InterPro" id="IPR025110">
    <property type="entry name" value="AMP-bd_C"/>
</dbReference>
<dbReference type="OrthoDB" id="416786at2759"/>
<dbReference type="InterPro" id="IPR023213">
    <property type="entry name" value="CAT-like_dom_sf"/>
</dbReference>
<name>A0A127ZF91_9BASI</name>
<dbReference type="PANTHER" id="PTHR45527">
    <property type="entry name" value="NONRIBOSOMAL PEPTIDE SYNTHETASE"/>
    <property type="match status" value="1"/>
</dbReference>
<keyword evidence="1" id="KW-0596">Phosphopantetheine</keyword>
<sequence length="1426" mass="159190">MLVSRQAWQEQVFTPNKAQPKNADRAITAAVEPVVEVNESDIDSLVSNWSKECSGLSDVSGFVRQIAPANVVQVEEYHLGIELDASHLDDRNLELVQLAFAKLLSIYAGETKVAYALLEQADQTRQDAWLLRHCVVELGSGSVNTTAPLPLDSLARHLDGRKLWGASFSINSNNAHVEERLLKHLPLSCTSLHLQLSLDADHRVGVRAVYAADTLLASDAEQICKRMVHLLTQLHRQVPLDQLDAFVPGERELILGTLGRSQQLFESTGSKTPVLVHKLISLASQRFRSSIAVQAPSKVEITYEQLGTSSGRLACQLRRLGVAPEVHVAMMLEKSELLPISILAILKAGGCVTPMVDQLTDDRICHIMNETRPPVWIIDAFHAPRAEQIASSLTDEIRPQLLRVSPDLHSSKEPLLDLIALRDVKILPTTKAYTIYTSGSTGVPKAVILEHRNLASFAAAKMTGWNPSPGSRLLQFSAPVWDVSVGDFIYALTTGATLVLQDRFAAITDIDATIDELHITHAILTPTVADFIRQRHASLQALILTGEPVPLAQRDRLLPLVPSLLNGGAPSEVTILALMNQLDPEETNLRWTPFGRPIGSVECMIVDSSNALAPIGGVGELYLTGEQVSRGYLNQPEKTASVFVDLSIYGASKRFYRTGDFARLHADGRFELLGRMDGQLKYRGVRLEAQEIQDAIERADERIQNAFVCTRTIKETARLVALVQMNANEKLEDKAFAQQLADHVRAKLGSAATPNVFIFTISGLPLTVSGKLDRKALQRLVDDSIASGKLHVVTSSTKPACQQQEEDKKNEAIAFATGKAQITVAEAFGAVLDLDSHTINIHDSLDELGGDSLSAVRILTHLRKRGAKVEIRDLVQGGGTIAIVAARACFNEDSSATTLTKVDPKLAELDAMDRDWVMWRYAIDPDWIEDMFYSTPYQGVSAGMGFAYKLARPQSIEWNQAVWECKGPRINADKLRSAWMNTIQHHANFRSGMAYTARFRGVVCIFKQKHCPFDLKTFYPRTDKEHDRDFHGYMDEDRLLGHVEFGRVPFRLALIGATANRVQKLIISFPHSLADGWSMRLMLQDLLCHLNGHPSQVSPLPTTSFKEYIAFTRSRDVDQLASWWEEELKQLHYVKWPIDYESKPETLPVVNRQYDSDLFIDTKALAKSSGVSLFTVTMTAFVLALARRSTTTENQSRVQVTTSYIASSRFFDGLEDLDSIRGPTLDVLLGLFQVDLDDNVETLLRHCYETISRSKGKEHSPLDRLSSTLGISKVRSGLQTSMIFQNLPSLKPSLNDEQEITMELGREHMATSSCIFLQVTPSKDKLTFRTAFDDRLVSSDEAHRLVDDMRCLIQIMASMKERPARELMSAVPERAKAIAELPRPQPLELFDLTPVNGGYWIRRLLRNLWWMFWYHLVLWPIRKRRL</sequence>
<evidence type="ECO:0000313" key="6">
    <source>
        <dbReference type="EMBL" id="CDU24781.1"/>
    </source>
</evidence>
<dbReference type="Gene3D" id="3.30.300.30">
    <property type="match status" value="1"/>
</dbReference>
<dbReference type="SUPFAM" id="SSF52777">
    <property type="entry name" value="CoA-dependent acyltransferases"/>
    <property type="match status" value="2"/>
</dbReference>
<dbReference type="PROSITE" id="PS50075">
    <property type="entry name" value="CARRIER"/>
    <property type="match status" value="1"/>
</dbReference>
<evidence type="ECO:0000256" key="4">
    <source>
        <dbReference type="ARBA" id="ARBA00023268"/>
    </source>
</evidence>
<dbReference type="InterPro" id="IPR045851">
    <property type="entry name" value="AMP-bd_C_sf"/>
</dbReference>
<dbReference type="GO" id="GO:0016874">
    <property type="term" value="F:ligase activity"/>
    <property type="evidence" value="ECO:0007669"/>
    <property type="project" value="UniProtKB-KW"/>
</dbReference>
<dbReference type="InterPro" id="IPR006162">
    <property type="entry name" value="Ppantetheine_attach_site"/>
</dbReference>
<dbReference type="GO" id="GO:0043041">
    <property type="term" value="P:amino acid activation for nonribosomal peptide biosynthetic process"/>
    <property type="evidence" value="ECO:0007669"/>
    <property type="project" value="TreeGrafter"/>
</dbReference>
<dbReference type="Gene3D" id="1.10.1200.10">
    <property type="entry name" value="ACP-like"/>
    <property type="match status" value="1"/>
</dbReference>
<reference evidence="6" key="1">
    <citation type="submission" date="2014-06" db="EMBL/GenBank/DDBJ databases">
        <authorList>
            <person name="Ju J."/>
            <person name="Zhang J."/>
        </authorList>
    </citation>
    <scope>NUCLEOTIDE SEQUENCE</scope>
    <source>
        <strain evidence="6">SscI8</strain>
    </source>
</reference>
<dbReference type="Gene3D" id="3.30.559.10">
    <property type="entry name" value="Chloramphenicol acetyltransferase-like domain"/>
    <property type="match status" value="1"/>
</dbReference>
<protein>
    <recommendedName>
        <fullName evidence="5">Carrier domain-containing protein</fullName>
    </recommendedName>
</protein>
<dbReference type="Pfam" id="PF00668">
    <property type="entry name" value="Condensation"/>
    <property type="match status" value="1"/>
</dbReference>
<dbReference type="GO" id="GO:0005737">
    <property type="term" value="C:cytoplasm"/>
    <property type="evidence" value="ECO:0007669"/>
    <property type="project" value="TreeGrafter"/>
</dbReference>
<dbReference type="PANTHER" id="PTHR45527:SF1">
    <property type="entry name" value="FATTY ACID SYNTHASE"/>
    <property type="match status" value="1"/>
</dbReference>
<evidence type="ECO:0000256" key="1">
    <source>
        <dbReference type="ARBA" id="ARBA00022450"/>
    </source>
</evidence>
<accession>A0A127ZF91</accession>
<keyword evidence="4" id="KW-0511">Multifunctional enzyme</keyword>
<organism evidence="6">
    <name type="scientific">Sporisorium scitamineum</name>
    <dbReference type="NCBI Taxonomy" id="49012"/>
    <lineage>
        <taxon>Eukaryota</taxon>
        <taxon>Fungi</taxon>
        <taxon>Dikarya</taxon>
        <taxon>Basidiomycota</taxon>
        <taxon>Ustilaginomycotina</taxon>
        <taxon>Ustilaginomycetes</taxon>
        <taxon>Ustilaginales</taxon>
        <taxon>Ustilaginaceae</taxon>
        <taxon>Sporisorium</taxon>
    </lineage>
</organism>
<keyword evidence="3" id="KW-0436">Ligase</keyword>
<dbReference type="Pfam" id="PF00501">
    <property type="entry name" value="AMP-binding"/>
    <property type="match status" value="1"/>
</dbReference>
<dbReference type="InterPro" id="IPR001242">
    <property type="entry name" value="Condensation_dom"/>
</dbReference>